<dbReference type="InterPro" id="IPR045860">
    <property type="entry name" value="Snake_toxin-like_sf"/>
</dbReference>
<evidence type="ECO:0000313" key="2">
    <source>
        <dbReference type="Proteomes" id="UP000276776"/>
    </source>
</evidence>
<name>A0A0N5CTC5_THECL</name>
<gene>
    <name evidence="1" type="ORF">TCLT_LOCUS3476</name>
</gene>
<dbReference type="WBParaSite" id="TCLT_0000348301-mRNA-1">
    <property type="protein sequence ID" value="TCLT_0000348301-mRNA-1"/>
    <property type="gene ID" value="TCLT_0000348301"/>
</dbReference>
<dbReference type="OMA" id="RVQKMCQ"/>
<dbReference type="EMBL" id="UYYF01001556">
    <property type="protein sequence ID" value="VDM99964.1"/>
    <property type="molecule type" value="Genomic_DNA"/>
</dbReference>
<reference evidence="3" key="1">
    <citation type="submission" date="2017-02" db="UniProtKB">
        <authorList>
            <consortium name="WormBaseParasite"/>
        </authorList>
    </citation>
    <scope>IDENTIFICATION</scope>
</reference>
<organism evidence="3">
    <name type="scientific">Thelazia callipaeda</name>
    <name type="common">Oriental eyeworm</name>
    <name type="synonym">Parasitic nematode</name>
    <dbReference type="NCBI Taxonomy" id="103827"/>
    <lineage>
        <taxon>Eukaryota</taxon>
        <taxon>Metazoa</taxon>
        <taxon>Ecdysozoa</taxon>
        <taxon>Nematoda</taxon>
        <taxon>Chromadorea</taxon>
        <taxon>Rhabditida</taxon>
        <taxon>Spirurina</taxon>
        <taxon>Spiruromorpha</taxon>
        <taxon>Thelazioidea</taxon>
        <taxon>Thelaziidae</taxon>
        <taxon>Thelazia</taxon>
    </lineage>
</organism>
<evidence type="ECO:0000313" key="3">
    <source>
        <dbReference type="WBParaSite" id="TCLT_0000348301-mRNA-1"/>
    </source>
</evidence>
<keyword evidence="2" id="KW-1185">Reference proteome</keyword>
<accession>A0A0N5CTC5</accession>
<evidence type="ECO:0000313" key="1">
    <source>
        <dbReference type="EMBL" id="VDM99964.1"/>
    </source>
</evidence>
<dbReference type="OrthoDB" id="5831870at2759"/>
<dbReference type="Proteomes" id="UP000276776">
    <property type="component" value="Unassembled WGS sequence"/>
</dbReference>
<sequence>MCKKLNSGHFLVCYMCDSFGENNCFDTTCIGTACIKRLALVDGIIRVQKMCQQTSEPFLDHCERSVLWKDGIGTECVCQKDYCNNTSKSHRNNLLTALIFIINYLI</sequence>
<proteinExistence type="predicted"/>
<protein>
    <submittedName>
        <fullName evidence="3">Protein quiver</fullName>
    </submittedName>
</protein>
<dbReference type="SUPFAM" id="SSF57302">
    <property type="entry name" value="Snake toxin-like"/>
    <property type="match status" value="1"/>
</dbReference>
<dbReference type="AlphaFoldDB" id="A0A0N5CTC5"/>
<reference evidence="1 2" key="2">
    <citation type="submission" date="2018-11" db="EMBL/GenBank/DDBJ databases">
        <authorList>
            <consortium name="Pathogen Informatics"/>
        </authorList>
    </citation>
    <scope>NUCLEOTIDE SEQUENCE [LARGE SCALE GENOMIC DNA]</scope>
</reference>